<evidence type="ECO:0000313" key="2">
    <source>
        <dbReference type="Proteomes" id="UP000431269"/>
    </source>
</evidence>
<dbReference type="KEGG" id="tsv:DSM104635_00420"/>
<dbReference type="EMBL" id="CP047045">
    <property type="protein sequence ID" value="QGZ93608.1"/>
    <property type="molecule type" value="Genomic_DNA"/>
</dbReference>
<dbReference type="InterPro" id="IPR011200">
    <property type="entry name" value="UCP012608"/>
</dbReference>
<dbReference type="PIRSF" id="PIRSF012608">
    <property type="entry name" value="UCP012608"/>
    <property type="match status" value="1"/>
</dbReference>
<gene>
    <name evidence="1" type="ORF">DSM104635_00420</name>
</gene>
<evidence type="ECO:0008006" key="3">
    <source>
        <dbReference type="Google" id="ProtNLM"/>
    </source>
</evidence>
<sequence>MSLERILAHFREQAAFCTSYGSPFTGELIGAMADDIESGGPTTALVADWPTNPRADALSLRLAGALHAAVLTGRDAALAALYQGHTAASSMSEVWPVARAFLDRERVWVAEFIRSAPQTNETRRSIALLSGFLTFAQNWHGPVDTLEIGASAGLNLNWDSFAYRTRDWSWGDDSPVVIDTDWNGPPPPTETRINVRNRAACDLNPLDIRDEGQRLRLKSYIWPDQPDRLARFEGAVALALANDVRVDRADAAAWIADRLARRARDAATIVYHSIFLQYPPREARAAIVDAIRRAGVEATPEAPLAWVRLEPEGVTDGVDTPRMVADIHVWPGGERRILAYTDGHVRAVYAV</sequence>
<evidence type="ECO:0000313" key="1">
    <source>
        <dbReference type="EMBL" id="QGZ93608.1"/>
    </source>
</evidence>
<reference evidence="2" key="1">
    <citation type="submission" date="2019-12" db="EMBL/GenBank/DDBJ databases">
        <title>Complete genome of Terracaulis silvestris 0127_4.</title>
        <authorList>
            <person name="Vieira S."/>
            <person name="Riedel T."/>
            <person name="Sproer C."/>
            <person name="Pascual J."/>
            <person name="Boedeker C."/>
            <person name="Overmann J."/>
        </authorList>
    </citation>
    <scope>NUCLEOTIDE SEQUENCE [LARGE SCALE GENOMIC DNA]</scope>
    <source>
        <strain evidence="2">0127_4</strain>
    </source>
</reference>
<name>A0A6I6MK72_9CAUL</name>
<keyword evidence="2" id="KW-1185">Reference proteome</keyword>
<dbReference type="AlphaFoldDB" id="A0A6I6MK72"/>
<accession>A0A6I6MK72</accession>
<proteinExistence type="predicted"/>
<dbReference type="Proteomes" id="UP000431269">
    <property type="component" value="Chromosome"/>
</dbReference>
<protein>
    <recommendedName>
        <fullName evidence="3">DUF2332 domain-containing protein</fullName>
    </recommendedName>
</protein>
<dbReference type="RefSeq" id="WP_158764606.1">
    <property type="nucleotide sequence ID" value="NZ_CP047045.1"/>
</dbReference>
<organism evidence="1 2">
    <name type="scientific">Terricaulis silvestris</name>
    <dbReference type="NCBI Taxonomy" id="2686094"/>
    <lineage>
        <taxon>Bacteria</taxon>
        <taxon>Pseudomonadati</taxon>
        <taxon>Pseudomonadota</taxon>
        <taxon>Alphaproteobacteria</taxon>
        <taxon>Caulobacterales</taxon>
        <taxon>Caulobacteraceae</taxon>
        <taxon>Terricaulis</taxon>
    </lineage>
</organism>
<dbReference type="Pfam" id="PF10094">
    <property type="entry name" value="DUF2332"/>
    <property type="match status" value="1"/>
</dbReference>